<dbReference type="PANTHER" id="PTHR34142">
    <property type="entry name" value="ENDO-BETA-1,4-GLUCANASE A"/>
    <property type="match status" value="1"/>
</dbReference>
<dbReference type="GO" id="GO:0000272">
    <property type="term" value="P:polysaccharide catabolic process"/>
    <property type="evidence" value="ECO:0007669"/>
    <property type="project" value="InterPro"/>
</dbReference>
<evidence type="ECO:0000259" key="5">
    <source>
        <dbReference type="Pfam" id="PF00150"/>
    </source>
</evidence>
<dbReference type="AlphaFoldDB" id="S4XYE1"/>
<dbReference type="PATRIC" id="fig|1254432.3.peg.6657"/>
<dbReference type="EMBL" id="CP003969">
    <property type="protein sequence ID" value="AGP38247.1"/>
    <property type="molecule type" value="Genomic_DNA"/>
</dbReference>
<feature type="compositionally biased region" description="Low complexity" evidence="4">
    <location>
        <begin position="67"/>
        <end position="78"/>
    </location>
</feature>
<feature type="region of interest" description="Disordered" evidence="4">
    <location>
        <begin position="1"/>
        <end position="122"/>
    </location>
</feature>
<sequence length="415" mass="42287">MGGAGGTGGDASASASSGGGSGGDAPTAASTSASSGSGDSSTSAVTSASASSGGGMGGAGGMGGGDSSTSAVTSASASSGGGAGGMGGGDASTSSVTSTSSAVTSTTSTGTGPATGTLVERHGRLKVMGNRVVDEHGEGLQLKGMSMFWSIWEGEKFYNASAVNTLVDDWDATIVRAAMAASAEGRGYVHTPEAEKNKVRAIVNAAIAKGIYVIIDWHDHEAIRNKDAAKRFFGEMAAEYGDEPAVIFEIFNEPDNESWAEVKSYAEEVIGVIRTAGSDNLVIVGTPTWSQDVDVAAGNRITSDDNVAYTLHFYATSHRDALRTKASNALAAGLPLFVTEWGTCQSTGSGSLDLGEAQRWLDFLDSHQISWLNWSIVDKDESCAALRPGASAGGPWSDGQLTESGRWVKEKLRAP</sequence>
<evidence type="ECO:0000256" key="2">
    <source>
        <dbReference type="ARBA" id="ARBA00023295"/>
    </source>
</evidence>
<dbReference type="GO" id="GO:0004553">
    <property type="term" value="F:hydrolase activity, hydrolyzing O-glycosyl compounds"/>
    <property type="evidence" value="ECO:0007669"/>
    <property type="project" value="InterPro"/>
</dbReference>
<comment type="similarity">
    <text evidence="3">Belongs to the glycosyl hydrolase 5 (cellulase A) family.</text>
</comment>
<proteinExistence type="inferred from homology"/>
<dbReference type="KEGG" id="scu:SCE1572_29465"/>
<evidence type="ECO:0000256" key="1">
    <source>
        <dbReference type="ARBA" id="ARBA00022801"/>
    </source>
</evidence>
<dbReference type="PANTHER" id="PTHR34142:SF1">
    <property type="entry name" value="GLYCOSIDE HYDROLASE FAMILY 5 DOMAIN-CONTAINING PROTEIN"/>
    <property type="match status" value="1"/>
</dbReference>
<evidence type="ECO:0000313" key="6">
    <source>
        <dbReference type="EMBL" id="AGP38247.1"/>
    </source>
</evidence>
<feature type="compositionally biased region" description="Gly residues" evidence="4">
    <location>
        <begin position="79"/>
        <end position="90"/>
    </location>
</feature>
<dbReference type="HOGENOM" id="CLU_012932_3_0_7"/>
<evidence type="ECO:0000256" key="3">
    <source>
        <dbReference type="RuleBase" id="RU361153"/>
    </source>
</evidence>
<dbReference type="InterPro" id="IPR018087">
    <property type="entry name" value="Glyco_hydro_5_CS"/>
</dbReference>
<feature type="domain" description="Glycoside hydrolase family 5" evidence="5">
    <location>
        <begin position="133"/>
        <end position="379"/>
    </location>
</feature>
<dbReference type="PROSITE" id="PS00659">
    <property type="entry name" value="GLYCOSYL_HYDROL_F5"/>
    <property type="match status" value="1"/>
</dbReference>
<feature type="compositionally biased region" description="Low complexity" evidence="4">
    <location>
        <begin position="91"/>
        <end position="117"/>
    </location>
</feature>
<organism evidence="6 7">
    <name type="scientific">Sorangium cellulosum So0157-2</name>
    <dbReference type="NCBI Taxonomy" id="1254432"/>
    <lineage>
        <taxon>Bacteria</taxon>
        <taxon>Pseudomonadati</taxon>
        <taxon>Myxococcota</taxon>
        <taxon>Polyangia</taxon>
        <taxon>Polyangiales</taxon>
        <taxon>Polyangiaceae</taxon>
        <taxon>Sorangium</taxon>
    </lineage>
</organism>
<dbReference type="SUPFAM" id="SSF51445">
    <property type="entry name" value="(Trans)glycosidases"/>
    <property type="match status" value="1"/>
</dbReference>
<dbReference type="STRING" id="1254432.SCE1572_29465"/>
<feature type="compositionally biased region" description="Gly residues" evidence="4">
    <location>
        <begin position="52"/>
        <end position="66"/>
    </location>
</feature>
<accession>S4XYE1</accession>
<dbReference type="eggNOG" id="COG2730">
    <property type="taxonomic scope" value="Bacteria"/>
</dbReference>
<gene>
    <name evidence="6" type="ORF">SCE1572_29465</name>
</gene>
<evidence type="ECO:0000313" key="7">
    <source>
        <dbReference type="Proteomes" id="UP000014803"/>
    </source>
</evidence>
<protein>
    <recommendedName>
        <fullName evidence="5">Glycoside hydrolase family 5 domain-containing protein</fullName>
    </recommendedName>
</protein>
<dbReference type="Gene3D" id="3.20.20.80">
    <property type="entry name" value="Glycosidases"/>
    <property type="match status" value="1"/>
</dbReference>
<keyword evidence="1 3" id="KW-0378">Hydrolase</keyword>
<dbReference type="Proteomes" id="UP000014803">
    <property type="component" value="Chromosome"/>
</dbReference>
<keyword evidence="2 3" id="KW-0326">Glycosidase</keyword>
<reference evidence="6 7" key="1">
    <citation type="journal article" date="2013" name="Sci. Rep.">
        <title>Extraordinary expansion of a Sorangium cellulosum genome from an alkaline milieu.</title>
        <authorList>
            <person name="Han K."/>
            <person name="Li Z.F."/>
            <person name="Peng R."/>
            <person name="Zhu L.P."/>
            <person name="Zhou T."/>
            <person name="Wang L.G."/>
            <person name="Li S.G."/>
            <person name="Zhang X.B."/>
            <person name="Hu W."/>
            <person name="Wu Z.H."/>
            <person name="Qin N."/>
            <person name="Li Y.Z."/>
        </authorList>
    </citation>
    <scope>NUCLEOTIDE SEQUENCE [LARGE SCALE GENOMIC DNA]</scope>
    <source>
        <strain evidence="6 7">So0157-2</strain>
    </source>
</reference>
<dbReference type="InterPro" id="IPR017853">
    <property type="entry name" value="GH"/>
</dbReference>
<feature type="compositionally biased region" description="Low complexity" evidence="4">
    <location>
        <begin position="24"/>
        <end position="51"/>
    </location>
</feature>
<name>S4XYE1_SORCE</name>
<dbReference type="Pfam" id="PF00150">
    <property type="entry name" value="Cellulase"/>
    <property type="match status" value="1"/>
</dbReference>
<dbReference type="InterPro" id="IPR001547">
    <property type="entry name" value="Glyco_hydro_5"/>
</dbReference>
<evidence type="ECO:0000256" key="4">
    <source>
        <dbReference type="SAM" id="MobiDB-lite"/>
    </source>
</evidence>